<accession>A0ABN8HQE6</accession>
<evidence type="ECO:0000313" key="2">
    <source>
        <dbReference type="EMBL" id="CAH2035297.1"/>
    </source>
</evidence>
<gene>
    <name evidence="2" type="ORF">IPOD504_LOCUS496</name>
</gene>
<reference evidence="2" key="1">
    <citation type="submission" date="2022-03" db="EMBL/GenBank/DDBJ databases">
        <authorList>
            <person name="Martin H S."/>
        </authorList>
    </citation>
    <scope>NUCLEOTIDE SEQUENCE</scope>
</reference>
<sequence length="105" mass="11178">MMCVNCLNVGRGSIRDARVILRACARPKEFLATERFPLWPTHEILAGKAVVICGDASAVSPLGRLVCEGERSCRAPTPGVRNSGAGADGDSEQTMGPVFPCDSFR</sequence>
<proteinExistence type="predicted"/>
<feature type="non-terminal residue" evidence="2">
    <location>
        <position position="105"/>
    </location>
</feature>
<evidence type="ECO:0000256" key="1">
    <source>
        <dbReference type="SAM" id="MobiDB-lite"/>
    </source>
</evidence>
<evidence type="ECO:0000313" key="3">
    <source>
        <dbReference type="Proteomes" id="UP000837857"/>
    </source>
</evidence>
<protein>
    <submittedName>
        <fullName evidence="2">Uncharacterized protein</fullName>
    </submittedName>
</protein>
<name>A0ABN8HQE6_9NEOP</name>
<dbReference type="EMBL" id="OW152813">
    <property type="protein sequence ID" value="CAH2035297.1"/>
    <property type="molecule type" value="Genomic_DNA"/>
</dbReference>
<feature type="region of interest" description="Disordered" evidence="1">
    <location>
        <begin position="78"/>
        <end position="105"/>
    </location>
</feature>
<organism evidence="2 3">
    <name type="scientific">Iphiclides podalirius</name>
    <name type="common">scarce swallowtail</name>
    <dbReference type="NCBI Taxonomy" id="110791"/>
    <lineage>
        <taxon>Eukaryota</taxon>
        <taxon>Metazoa</taxon>
        <taxon>Ecdysozoa</taxon>
        <taxon>Arthropoda</taxon>
        <taxon>Hexapoda</taxon>
        <taxon>Insecta</taxon>
        <taxon>Pterygota</taxon>
        <taxon>Neoptera</taxon>
        <taxon>Endopterygota</taxon>
        <taxon>Lepidoptera</taxon>
        <taxon>Glossata</taxon>
        <taxon>Ditrysia</taxon>
        <taxon>Papilionoidea</taxon>
        <taxon>Papilionidae</taxon>
        <taxon>Papilioninae</taxon>
        <taxon>Iphiclides</taxon>
    </lineage>
</organism>
<keyword evidence="3" id="KW-1185">Reference proteome</keyword>
<dbReference type="Proteomes" id="UP000837857">
    <property type="component" value="Chromosome 1"/>
</dbReference>